<feature type="domain" description="HotDog ACOT-type" evidence="4">
    <location>
        <begin position="57"/>
        <end position="172"/>
    </location>
</feature>
<dbReference type="InterPro" id="IPR029069">
    <property type="entry name" value="HotDog_dom_sf"/>
</dbReference>
<dbReference type="EMBL" id="FNCI01000005">
    <property type="protein sequence ID" value="SDG14286.1"/>
    <property type="molecule type" value="Genomic_DNA"/>
</dbReference>
<comment type="similarity">
    <text evidence="1">Belongs to the acyl coenzyme A hydrolase family.</text>
</comment>
<evidence type="ECO:0000313" key="5">
    <source>
        <dbReference type="EMBL" id="SDG14286.1"/>
    </source>
</evidence>
<dbReference type="Pfam" id="PF03061">
    <property type="entry name" value="4HBT"/>
    <property type="match status" value="1"/>
</dbReference>
<dbReference type="Gene3D" id="3.10.129.10">
    <property type="entry name" value="Hotdog Thioesterase"/>
    <property type="match status" value="1"/>
</dbReference>
<keyword evidence="6" id="KW-1185">Reference proteome</keyword>
<dbReference type="GO" id="GO:0006637">
    <property type="term" value="P:acyl-CoA metabolic process"/>
    <property type="evidence" value="ECO:0007669"/>
    <property type="project" value="TreeGrafter"/>
</dbReference>
<dbReference type="GO" id="GO:0009062">
    <property type="term" value="P:fatty acid catabolic process"/>
    <property type="evidence" value="ECO:0007669"/>
    <property type="project" value="TreeGrafter"/>
</dbReference>
<dbReference type="PANTHER" id="PTHR11049">
    <property type="entry name" value="ACYL COENZYME A THIOESTER HYDROLASE"/>
    <property type="match status" value="1"/>
</dbReference>
<evidence type="ECO:0000313" key="6">
    <source>
        <dbReference type="Proteomes" id="UP000198641"/>
    </source>
</evidence>
<evidence type="ECO:0000256" key="2">
    <source>
        <dbReference type="ARBA" id="ARBA00022801"/>
    </source>
</evidence>
<keyword evidence="2 3" id="KW-0378">Hydrolase</keyword>
<dbReference type="Proteomes" id="UP000198641">
    <property type="component" value="Unassembled WGS sequence"/>
</dbReference>
<dbReference type="InterPro" id="IPR006683">
    <property type="entry name" value="Thioestr_dom"/>
</dbReference>
<dbReference type="AlphaFoldDB" id="A0A1G7RU46"/>
<dbReference type="PANTHER" id="PTHR11049:SF5">
    <property type="entry name" value="ACYL-COA THIOESTER HYDROLASE YCIA"/>
    <property type="match status" value="1"/>
</dbReference>
<evidence type="ECO:0000256" key="1">
    <source>
        <dbReference type="ARBA" id="ARBA00010458"/>
    </source>
</evidence>
<dbReference type="CDD" id="cd03442">
    <property type="entry name" value="BFIT_BACH"/>
    <property type="match status" value="1"/>
</dbReference>
<organism evidence="5 6">
    <name type="scientific">Onishia taeanensis</name>
    <dbReference type="NCBI Taxonomy" id="284577"/>
    <lineage>
        <taxon>Bacteria</taxon>
        <taxon>Pseudomonadati</taxon>
        <taxon>Pseudomonadota</taxon>
        <taxon>Gammaproteobacteria</taxon>
        <taxon>Oceanospirillales</taxon>
        <taxon>Halomonadaceae</taxon>
        <taxon>Onishia</taxon>
    </lineage>
</organism>
<dbReference type="InterPro" id="IPR040170">
    <property type="entry name" value="Cytosol_ACT"/>
</dbReference>
<proteinExistence type="inferred from homology"/>
<accession>A0A1G7RU46</accession>
<evidence type="ECO:0000259" key="4">
    <source>
        <dbReference type="PROSITE" id="PS51770"/>
    </source>
</evidence>
<dbReference type="SUPFAM" id="SSF54637">
    <property type="entry name" value="Thioesterase/thiol ester dehydrase-isomerase"/>
    <property type="match status" value="1"/>
</dbReference>
<dbReference type="InterPro" id="IPR033120">
    <property type="entry name" value="HOTDOG_ACOT"/>
</dbReference>
<dbReference type="GO" id="GO:0005829">
    <property type="term" value="C:cytosol"/>
    <property type="evidence" value="ECO:0007669"/>
    <property type="project" value="TreeGrafter"/>
</dbReference>
<reference evidence="5 6" key="1">
    <citation type="submission" date="2016-10" db="EMBL/GenBank/DDBJ databases">
        <authorList>
            <person name="de Groot N.N."/>
        </authorList>
    </citation>
    <scope>NUCLEOTIDE SEQUENCE [LARGE SCALE GENOMIC DNA]</scope>
    <source>
        <strain evidence="5 6">BH539</strain>
    </source>
</reference>
<name>A0A1G7RU46_9GAMM</name>
<dbReference type="STRING" id="284577.SAMN05216571_10532"/>
<dbReference type="GO" id="GO:0052816">
    <property type="term" value="F:long-chain fatty acyl-CoA hydrolase activity"/>
    <property type="evidence" value="ECO:0007669"/>
    <property type="project" value="TreeGrafter"/>
</dbReference>
<dbReference type="PROSITE" id="PS51770">
    <property type="entry name" value="HOTDOG_ACOT"/>
    <property type="match status" value="1"/>
</dbReference>
<gene>
    <name evidence="5" type="ORF">SAMN05216571_10532</name>
</gene>
<evidence type="ECO:0000256" key="3">
    <source>
        <dbReference type="PROSITE-ProRule" id="PRU01106"/>
    </source>
</evidence>
<sequence>MTAGSLPWVVTPGAGGYDDSAGRAQRGPSLRAFYYTFDNNKPTGNAAMTDIDDVPAPQGQLTLKLLATRQDTNLYGDIPGGWLVSHMDQAAELAAGRIAHGRTATVAIEAMDFLCPVREGSVVNIFTELREIGRSSIKINVEVWSRPPHERNPDELHKVTEARFVMVAMDDNGRIRAVPDGR</sequence>
<protein>
    <submittedName>
        <fullName evidence="5">Acyl-CoA thioesterase YciA</fullName>
    </submittedName>
</protein>